<feature type="transmembrane region" description="Helical" evidence="7">
    <location>
        <begin position="147"/>
        <end position="172"/>
    </location>
</feature>
<dbReference type="GO" id="GO:0045944">
    <property type="term" value="P:positive regulation of transcription by RNA polymerase II"/>
    <property type="evidence" value="ECO:0007669"/>
    <property type="project" value="InterPro"/>
</dbReference>
<evidence type="ECO:0008006" key="12">
    <source>
        <dbReference type="Google" id="ProtNLM"/>
    </source>
</evidence>
<keyword evidence="5" id="KW-0539">Nucleus</keyword>
<keyword evidence="4" id="KW-0804">Transcription</keyword>
<evidence type="ECO:0000313" key="11">
    <source>
        <dbReference type="Proteomes" id="UP000306102"/>
    </source>
</evidence>
<dbReference type="InterPro" id="IPR002487">
    <property type="entry name" value="TF_Kbox"/>
</dbReference>
<reference evidence="10 11" key="1">
    <citation type="journal article" date="2018" name="Proc. Natl. Acad. Sci. U.S.A.">
        <title>Draft genome sequence of Camellia sinensis var. sinensis provides insights into the evolution of the tea genome and tea quality.</title>
        <authorList>
            <person name="Wei C."/>
            <person name="Yang H."/>
            <person name="Wang S."/>
            <person name="Zhao J."/>
            <person name="Liu C."/>
            <person name="Gao L."/>
            <person name="Xia E."/>
            <person name="Lu Y."/>
            <person name="Tai Y."/>
            <person name="She G."/>
            <person name="Sun J."/>
            <person name="Cao H."/>
            <person name="Tong W."/>
            <person name="Gao Q."/>
            <person name="Li Y."/>
            <person name="Deng W."/>
            <person name="Jiang X."/>
            <person name="Wang W."/>
            <person name="Chen Q."/>
            <person name="Zhang S."/>
            <person name="Li H."/>
            <person name="Wu J."/>
            <person name="Wang P."/>
            <person name="Li P."/>
            <person name="Shi C."/>
            <person name="Zheng F."/>
            <person name="Jian J."/>
            <person name="Huang B."/>
            <person name="Shan D."/>
            <person name="Shi M."/>
            <person name="Fang C."/>
            <person name="Yue Y."/>
            <person name="Li F."/>
            <person name="Li D."/>
            <person name="Wei S."/>
            <person name="Han B."/>
            <person name="Jiang C."/>
            <person name="Yin Y."/>
            <person name="Xia T."/>
            <person name="Zhang Z."/>
            <person name="Bennetzen J.L."/>
            <person name="Zhao S."/>
            <person name="Wan X."/>
        </authorList>
    </citation>
    <scope>NUCLEOTIDE SEQUENCE [LARGE SCALE GENOMIC DNA]</scope>
    <source>
        <strain evidence="11">cv. Shuchazao</strain>
        <tissue evidence="10">Leaf</tissue>
    </source>
</reference>
<dbReference type="SMART" id="SM00432">
    <property type="entry name" value="MADS"/>
    <property type="match status" value="1"/>
</dbReference>
<feature type="domain" description="MADS-box" evidence="8">
    <location>
        <begin position="1"/>
        <end position="61"/>
    </location>
</feature>
<dbReference type="InterPro" id="IPR036879">
    <property type="entry name" value="TF_MADSbox_sf"/>
</dbReference>
<dbReference type="PROSITE" id="PS50066">
    <property type="entry name" value="MADS_BOX_2"/>
    <property type="match status" value="1"/>
</dbReference>
<dbReference type="InterPro" id="IPR002100">
    <property type="entry name" value="TF_MADSbox"/>
</dbReference>
<keyword evidence="3" id="KW-0238">DNA-binding</keyword>
<evidence type="ECO:0000259" key="8">
    <source>
        <dbReference type="PROSITE" id="PS50066"/>
    </source>
</evidence>
<feature type="domain" description="K-box" evidence="9">
    <location>
        <begin position="274"/>
        <end position="366"/>
    </location>
</feature>
<keyword evidence="11" id="KW-1185">Reference proteome</keyword>
<evidence type="ECO:0000256" key="4">
    <source>
        <dbReference type="ARBA" id="ARBA00023163"/>
    </source>
</evidence>
<keyword evidence="6" id="KW-0175">Coiled coil</keyword>
<gene>
    <name evidence="10" type="ORF">TEA_009188</name>
</gene>
<dbReference type="PROSITE" id="PS51297">
    <property type="entry name" value="K_BOX"/>
    <property type="match status" value="1"/>
</dbReference>
<dbReference type="PRINTS" id="PR00404">
    <property type="entry name" value="MADSDOMAIN"/>
</dbReference>
<evidence type="ECO:0000313" key="10">
    <source>
        <dbReference type="EMBL" id="THG13261.1"/>
    </source>
</evidence>
<evidence type="ECO:0000256" key="5">
    <source>
        <dbReference type="ARBA" id="ARBA00023242"/>
    </source>
</evidence>
<dbReference type="PANTHER" id="PTHR48019">
    <property type="entry name" value="SERUM RESPONSE FACTOR HOMOLOG"/>
    <property type="match status" value="1"/>
</dbReference>
<evidence type="ECO:0000256" key="2">
    <source>
        <dbReference type="ARBA" id="ARBA00023015"/>
    </source>
</evidence>
<dbReference type="PROSITE" id="PS00350">
    <property type="entry name" value="MADS_BOX_1"/>
    <property type="match status" value="1"/>
</dbReference>
<dbReference type="GO" id="GO:0000977">
    <property type="term" value="F:RNA polymerase II transcription regulatory region sequence-specific DNA binding"/>
    <property type="evidence" value="ECO:0007669"/>
    <property type="project" value="InterPro"/>
</dbReference>
<dbReference type="GO" id="GO:0005634">
    <property type="term" value="C:nucleus"/>
    <property type="evidence" value="ECO:0007669"/>
    <property type="project" value="UniProtKB-SubCell"/>
</dbReference>
<organism evidence="10 11">
    <name type="scientific">Camellia sinensis var. sinensis</name>
    <name type="common">China tea</name>
    <dbReference type="NCBI Taxonomy" id="542762"/>
    <lineage>
        <taxon>Eukaryota</taxon>
        <taxon>Viridiplantae</taxon>
        <taxon>Streptophyta</taxon>
        <taxon>Embryophyta</taxon>
        <taxon>Tracheophyta</taxon>
        <taxon>Spermatophyta</taxon>
        <taxon>Magnoliopsida</taxon>
        <taxon>eudicotyledons</taxon>
        <taxon>Gunneridae</taxon>
        <taxon>Pentapetalae</taxon>
        <taxon>asterids</taxon>
        <taxon>Ericales</taxon>
        <taxon>Theaceae</taxon>
        <taxon>Camellia</taxon>
    </lineage>
</organism>
<accession>A0A4S4EAQ7</accession>
<dbReference type="GO" id="GO:0046983">
    <property type="term" value="F:protein dimerization activity"/>
    <property type="evidence" value="ECO:0007669"/>
    <property type="project" value="InterPro"/>
</dbReference>
<comment type="subcellular location">
    <subcellularLocation>
        <location evidence="1">Nucleus</location>
    </subcellularLocation>
</comment>
<dbReference type="InterPro" id="IPR050142">
    <property type="entry name" value="MADS-box/MEF2_TF"/>
</dbReference>
<evidence type="ECO:0000256" key="7">
    <source>
        <dbReference type="SAM" id="Phobius"/>
    </source>
</evidence>
<protein>
    <recommendedName>
        <fullName evidence="12">MADS-box domain-containing protein</fullName>
    </recommendedName>
</protein>
<name>A0A4S4EAQ7_CAMSN</name>
<dbReference type="GO" id="GO:0003700">
    <property type="term" value="F:DNA-binding transcription factor activity"/>
    <property type="evidence" value="ECO:0007669"/>
    <property type="project" value="InterPro"/>
</dbReference>
<comment type="caution">
    <text evidence="10">The sequence shown here is derived from an EMBL/GenBank/DDBJ whole genome shotgun (WGS) entry which is preliminary data.</text>
</comment>
<dbReference type="EMBL" id="SDRB02005996">
    <property type="protein sequence ID" value="THG13261.1"/>
    <property type="molecule type" value="Genomic_DNA"/>
</dbReference>
<keyword evidence="7" id="KW-0812">Transmembrane</keyword>
<evidence type="ECO:0000256" key="3">
    <source>
        <dbReference type="ARBA" id="ARBA00023125"/>
    </source>
</evidence>
<evidence type="ECO:0000259" key="9">
    <source>
        <dbReference type="PROSITE" id="PS51297"/>
    </source>
</evidence>
<keyword evidence="7" id="KW-1133">Transmembrane helix</keyword>
<dbReference type="AlphaFoldDB" id="A0A4S4EAQ7"/>
<dbReference type="SUPFAM" id="SSF55455">
    <property type="entry name" value="SRF-like"/>
    <property type="match status" value="1"/>
</dbReference>
<dbReference type="Gene3D" id="3.40.1810.10">
    <property type="entry name" value="Transcription factor, MADS-box"/>
    <property type="match status" value="1"/>
</dbReference>
<dbReference type="Pfam" id="PF01486">
    <property type="entry name" value="K-box"/>
    <property type="match status" value="1"/>
</dbReference>
<dbReference type="InterPro" id="IPR033896">
    <property type="entry name" value="MEF2-like_N"/>
</dbReference>
<evidence type="ECO:0000256" key="1">
    <source>
        <dbReference type="ARBA" id="ARBA00004123"/>
    </source>
</evidence>
<keyword evidence="7" id="KW-0472">Membrane</keyword>
<evidence type="ECO:0000256" key="6">
    <source>
        <dbReference type="SAM" id="Coils"/>
    </source>
</evidence>
<dbReference type="CDD" id="cd00265">
    <property type="entry name" value="MADS_MEF2_like"/>
    <property type="match status" value="1"/>
</dbReference>
<sequence>MVRGKTQMKRIENATSRQVTFSKRRSGLLKKAFELSVLCDAEVALIIFSPKGKLYEFSNSRSLDAAEKQLHIFCCMHCEFGGLCSSTGASITSFSVISFAISTAFPLLVSGSNSLVSKCIPWDHGPQGLPRTAGRQILFEVKGFDEIAGWLLLVIAWLLWFGAAVLLVWSILLVYWALDYVLWSELFSSSKGWSQVLVMVGGSGGARVELWKRLSINKTIDRYQKNAKDLGSSNNAAQENLQHMKSGKRACIVPHVKRPVAQFFLSFLFHRNHMDHLKEEAVSLSEKIELLQVSKRKLLGDGLESSCIDELQQVQDQIEQSLSKIRARKTQVFKEKIEQLKEEERILTEENAKLREKLKCDQMELPCLAFAQEVPTQREISDVETELFIGPPDEQRTTRWLIQSSTAINGMRLRYKKPESFPGFEC</sequence>
<keyword evidence="2" id="KW-0805">Transcription regulation</keyword>
<feature type="coiled-coil region" evidence="6">
    <location>
        <begin position="274"/>
        <end position="357"/>
    </location>
</feature>
<dbReference type="Proteomes" id="UP000306102">
    <property type="component" value="Unassembled WGS sequence"/>
</dbReference>
<dbReference type="CDD" id="cd14686">
    <property type="entry name" value="bZIP"/>
    <property type="match status" value="1"/>
</dbReference>
<dbReference type="Pfam" id="PF00319">
    <property type="entry name" value="SRF-TF"/>
    <property type="match status" value="1"/>
</dbReference>
<proteinExistence type="predicted"/>